<evidence type="ECO:0000313" key="1">
    <source>
        <dbReference type="EMBL" id="WWM71480.1"/>
    </source>
</evidence>
<gene>
    <name evidence="1" type="ORF">V6R86_12565</name>
</gene>
<organism evidence="1 2">
    <name type="scientific">Sphingomonas kaistensis</name>
    <dbReference type="NCBI Taxonomy" id="298708"/>
    <lineage>
        <taxon>Bacteria</taxon>
        <taxon>Pseudomonadati</taxon>
        <taxon>Pseudomonadota</taxon>
        <taxon>Alphaproteobacteria</taxon>
        <taxon>Sphingomonadales</taxon>
        <taxon>Sphingomonadaceae</taxon>
        <taxon>Sphingomonas</taxon>
    </lineage>
</organism>
<dbReference type="Proteomes" id="UP001382935">
    <property type="component" value="Chromosome"/>
</dbReference>
<dbReference type="PROSITE" id="PS51257">
    <property type="entry name" value="PROKAR_LIPOPROTEIN"/>
    <property type="match status" value="1"/>
</dbReference>
<evidence type="ECO:0008006" key="3">
    <source>
        <dbReference type="Google" id="ProtNLM"/>
    </source>
</evidence>
<dbReference type="EMBL" id="CP145607">
    <property type="protein sequence ID" value="WWM71480.1"/>
    <property type="molecule type" value="Genomic_DNA"/>
</dbReference>
<sequence>MRKFFLIAAVLTVSACATPRERIADSLTGYGLDEARADCVGSELQRNLSLGQLQELGRAARAFKERDPNPSRLTVDDLLRVASQVRDPRVPIEVAKAAGRCRLTPLGFAPAKLDMDAA</sequence>
<protein>
    <recommendedName>
        <fullName evidence="3">Lipoprotein</fullName>
    </recommendedName>
</protein>
<name>A0ABZ2G3J9_9SPHN</name>
<proteinExistence type="predicted"/>
<dbReference type="RefSeq" id="WP_338504892.1">
    <property type="nucleotide sequence ID" value="NZ_CP145607.1"/>
</dbReference>
<keyword evidence="2" id="KW-1185">Reference proteome</keyword>
<accession>A0ABZ2G3J9</accession>
<evidence type="ECO:0000313" key="2">
    <source>
        <dbReference type="Proteomes" id="UP001382935"/>
    </source>
</evidence>
<reference evidence="1 2" key="1">
    <citation type="submission" date="2024-02" db="EMBL/GenBank/DDBJ databases">
        <title>Full genome sequence of Sphingomonas kaistensis.</title>
        <authorList>
            <person name="Poletto B.L."/>
            <person name="Silva G."/>
            <person name="Galante D."/>
            <person name="Campos K.R."/>
            <person name="Santos M.B.N."/>
            <person name="Sacchi C.T."/>
        </authorList>
    </citation>
    <scope>NUCLEOTIDE SEQUENCE [LARGE SCALE GENOMIC DNA]</scope>
    <source>
        <strain evidence="1 2">MA4R</strain>
    </source>
</reference>